<sequence length="161" mass="17603">MPKRTEALLVMPNRDAPIKTATVKIGFRDGLVLIKWCETVSREQHGALCSRLTSVTLQQTEPLKSSSLLAEPGAGAQMLSPASRRICQHLRSMESKETSLFLFGGDVNEKKCARSAKPSPVCSAKDDLSFKTGREVKGAQTTEGADLLLLLLLNFNFNLEL</sequence>
<dbReference type="Proteomes" id="UP000314294">
    <property type="component" value="Unassembled WGS sequence"/>
</dbReference>
<dbReference type="EMBL" id="SRLO01006770">
    <property type="protein sequence ID" value="TNN28548.1"/>
    <property type="molecule type" value="Genomic_DNA"/>
</dbReference>
<protein>
    <submittedName>
        <fullName evidence="1">Uncharacterized protein</fullName>
    </submittedName>
</protein>
<accession>A0A4Z2EIH0</accession>
<gene>
    <name evidence="1" type="ORF">EYF80_061304</name>
</gene>
<organism evidence="1 2">
    <name type="scientific">Liparis tanakae</name>
    <name type="common">Tanaka's snailfish</name>
    <dbReference type="NCBI Taxonomy" id="230148"/>
    <lineage>
        <taxon>Eukaryota</taxon>
        <taxon>Metazoa</taxon>
        <taxon>Chordata</taxon>
        <taxon>Craniata</taxon>
        <taxon>Vertebrata</taxon>
        <taxon>Euteleostomi</taxon>
        <taxon>Actinopterygii</taxon>
        <taxon>Neopterygii</taxon>
        <taxon>Teleostei</taxon>
        <taxon>Neoteleostei</taxon>
        <taxon>Acanthomorphata</taxon>
        <taxon>Eupercaria</taxon>
        <taxon>Perciformes</taxon>
        <taxon>Cottioidei</taxon>
        <taxon>Cottales</taxon>
        <taxon>Liparidae</taxon>
        <taxon>Liparis</taxon>
    </lineage>
</organism>
<proteinExistence type="predicted"/>
<evidence type="ECO:0000313" key="2">
    <source>
        <dbReference type="Proteomes" id="UP000314294"/>
    </source>
</evidence>
<dbReference type="AlphaFoldDB" id="A0A4Z2EIH0"/>
<keyword evidence="2" id="KW-1185">Reference proteome</keyword>
<reference evidence="1 2" key="1">
    <citation type="submission" date="2019-03" db="EMBL/GenBank/DDBJ databases">
        <title>First draft genome of Liparis tanakae, snailfish: a comprehensive survey of snailfish specific genes.</title>
        <authorList>
            <person name="Kim W."/>
            <person name="Song I."/>
            <person name="Jeong J.-H."/>
            <person name="Kim D."/>
            <person name="Kim S."/>
            <person name="Ryu S."/>
            <person name="Song J.Y."/>
            <person name="Lee S.K."/>
        </authorList>
    </citation>
    <scope>NUCLEOTIDE SEQUENCE [LARGE SCALE GENOMIC DNA]</scope>
    <source>
        <tissue evidence="1">Muscle</tissue>
    </source>
</reference>
<comment type="caution">
    <text evidence="1">The sequence shown here is derived from an EMBL/GenBank/DDBJ whole genome shotgun (WGS) entry which is preliminary data.</text>
</comment>
<name>A0A4Z2EIH0_9TELE</name>
<evidence type="ECO:0000313" key="1">
    <source>
        <dbReference type="EMBL" id="TNN28548.1"/>
    </source>
</evidence>